<dbReference type="HOGENOM" id="CLU_112567_0_0_10"/>
<dbReference type="eggNOG" id="COG1832">
    <property type="taxonomic scope" value="Bacteria"/>
</dbReference>
<evidence type="ECO:0000313" key="2">
    <source>
        <dbReference type="EMBL" id="ACF46499.1"/>
    </source>
</evidence>
<dbReference type="InterPro" id="IPR036291">
    <property type="entry name" value="NAD(P)-bd_dom_sf"/>
</dbReference>
<dbReference type="Pfam" id="PF13380">
    <property type="entry name" value="CoA_binding_2"/>
    <property type="match status" value="1"/>
</dbReference>
<dbReference type="SMART" id="SM00881">
    <property type="entry name" value="CoA_binding"/>
    <property type="match status" value="1"/>
</dbReference>
<gene>
    <name evidence="2" type="ordered locus">Paes_1479</name>
</gene>
<evidence type="ECO:0000313" key="3">
    <source>
        <dbReference type="Proteomes" id="UP000002725"/>
    </source>
</evidence>
<dbReference type="PANTHER" id="PTHR33303:SF2">
    <property type="entry name" value="COA-BINDING DOMAIN-CONTAINING PROTEIN"/>
    <property type="match status" value="1"/>
</dbReference>
<evidence type="ECO:0000259" key="1">
    <source>
        <dbReference type="SMART" id="SM00881"/>
    </source>
</evidence>
<keyword evidence="3" id="KW-1185">Reference proteome</keyword>
<dbReference type="EMBL" id="CP001108">
    <property type="protein sequence ID" value="ACF46499.1"/>
    <property type="molecule type" value="Genomic_DNA"/>
</dbReference>
<dbReference type="Gene3D" id="3.40.50.720">
    <property type="entry name" value="NAD(P)-binding Rossmann-like Domain"/>
    <property type="match status" value="1"/>
</dbReference>
<organism evidence="2 3">
    <name type="scientific">Prosthecochloris aestuarii (strain DSM 271 / SK 413)</name>
    <dbReference type="NCBI Taxonomy" id="290512"/>
    <lineage>
        <taxon>Bacteria</taxon>
        <taxon>Pseudomonadati</taxon>
        <taxon>Chlorobiota</taxon>
        <taxon>Chlorobiia</taxon>
        <taxon>Chlorobiales</taxon>
        <taxon>Chlorobiaceae</taxon>
        <taxon>Prosthecochloris</taxon>
    </lineage>
</organism>
<protein>
    <submittedName>
        <fullName evidence="2">CoA-binding domain protein</fullName>
    </submittedName>
</protein>
<proteinExistence type="predicted"/>
<dbReference type="KEGG" id="paa:Paes_1479"/>
<name>B4S8W2_PROA2</name>
<dbReference type="SUPFAM" id="SSF51735">
    <property type="entry name" value="NAD(P)-binding Rossmann-fold domains"/>
    <property type="match status" value="1"/>
</dbReference>
<dbReference type="AlphaFoldDB" id="B4S8W2"/>
<dbReference type="PANTHER" id="PTHR33303">
    <property type="entry name" value="CYTOPLASMIC PROTEIN-RELATED"/>
    <property type="match status" value="1"/>
</dbReference>
<accession>B4S8W2</accession>
<dbReference type="STRING" id="290512.Paes_1479"/>
<sequence length="134" mass="14895">MDIEKILATYRHIAIAGISDNPERPSNSIARYLMHAGYSIYPVNPSITEVFGMPCYPSLASLPEEMRKNVEIVTIFRKPSDVMPIVDQAIEIGAKVIWMQSGIVNEEARAKASGKGIDVVQNRCIAVEHQRLRG</sequence>
<dbReference type="Proteomes" id="UP000002725">
    <property type="component" value="Chromosome"/>
</dbReference>
<dbReference type="RefSeq" id="WP_012506032.1">
    <property type="nucleotide sequence ID" value="NC_011059.1"/>
</dbReference>
<dbReference type="InterPro" id="IPR003781">
    <property type="entry name" value="CoA-bd"/>
</dbReference>
<reference evidence="2" key="1">
    <citation type="submission" date="2008-06" db="EMBL/GenBank/DDBJ databases">
        <title>Complete sequence of chromosome of Prosthecochloris aestuarii DSM 271.</title>
        <authorList>
            <consortium name="US DOE Joint Genome Institute"/>
            <person name="Lucas S."/>
            <person name="Copeland A."/>
            <person name="Lapidus A."/>
            <person name="Glavina del Rio T."/>
            <person name="Dalin E."/>
            <person name="Tice H."/>
            <person name="Bruce D."/>
            <person name="Goodwin L."/>
            <person name="Pitluck S."/>
            <person name="Schmutz J."/>
            <person name="Larimer F."/>
            <person name="Land M."/>
            <person name="Hauser L."/>
            <person name="Kyrpides N."/>
            <person name="Anderson I."/>
            <person name="Liu Z."/>
            <person name="Li T."/>
            <person name="Zhao F."/>
            <person name="Overmann J."/>
            <person name="Bryant D.A."/>
            <person name="Richardson P."/>
        </authorList>
    </citation>
    <scope>NUCLEOTIDE SEQUENCE [LARGE SCALE GENOMIC DNA]</scope>
    <source>
        <strain evidence="2">DSM 271</strain>
    </source>
</reference>
<feature type="domain" description="CoA-binding" evidence="1">
    <location>
        <begin position="7"/>
        <end position="103"/>
    </location>
</feature>